<dbReference type="Pfam" id="PF07971">
    <property type="entry name" value="Glyco_hydro_92"/>
    <property type="match status" value="1"/>
</dbReference>
<dbReference type="InterPro" id="IPR012939">
    <property type="entry name" value="Glyco_hydro_92"/>
</dbReference>
<protein>
    <submittedName>
        <fullName evidence="4">Glycoside hydrolase family 92 protein</fullName>
    </submittedName>
</protein>
<dbReference type="GO" id="GO:0005975">
    <property type="term" value="P:carbohydrate metabolic process"/>
    <property type="evidence" value="ECO:0007669"/>
    <property type="project" value="InterPro"/>
</dbReference>
<dbReference type="GO" id="GO:0006516">
    <property type="term" value="P:glycoprotein catabolic process"/>
    <property type="evidence" value="ECO:0007669"/>
    <property type="project" value="TreeGrafter"/>
</dbReference>
<dbReference type="GO" id="GO:0030246">
    <property type="term" value="F:carbohydrate binding"/>
    <property type="evidence" value="ECO:0007669"/>
    <property type="project" value="InterPro"/>
</dbReference>
<evidence type="ECO:0000259" key="2">
    <source>
        <dbReference type="Pfam" id="PF07971"/>
    </source>
</evidence>
<dbReference type="FunFam" id="1.20.1610.10:FF:000003">
    <property type="entry name" value="Glycoside hydrolase family 92 protein"/>
    <property type="match status" value="1"/>
</dbReference>
<feature type="domain" description="Glycosyl hydrolase family 92 N-terminal" evidence="3">
    <location>
        <begin position="130"/>
        <end position="365"/>
    </location>
</feature>
<dbReference type="PANTHER" id="PTHR12143:SF38">
    <property type="entry name" value="ALPHA-1,2-MANNOSIDASE FAMILY PROTEIN (AFU_ORTHOLOGUE AFUA_5G10520)"/>
    <property type="match status" value="1"/>
</dbReference>
<dbReference type="Gene3D" id="1.20.1050.60">
    <property type="entry name" value="alpha-1,2-mannosidase"/>
    <property type="match status" value="1"/>
</dbReference>
<evidence type="ECO:0000313" key="5">
    <source>
        <dbReference type="Proteomes" id="UP000250266"/>
    </source>
</evidence>
<dbReference type="NCBIfam" id="TIGR01180">
    <property type="entry name" value="aman2_put"/>
    <property type="match status" value="1"/>
</dbReference>
<dbReference type="OrthoDB" id="449263at2759"/>
<proteinExistence type="predicted"/>
<reference evidence="4 5" key="1">
    <citation type="journal article" date="2016" name="Nat. Commun.">
        <title>Ectomycorrhizal ecology is imprinted in the genome of the dominant symbiotic fungus Cenococcum geophilum.</title>
        <authorList>
            <consortium name="DOE Joint Genome Institute"/>
            <person name="Peter M."/>
            <person name="Kohler A."/>
            <person name="Ohm R.A."/>
            <person name="Kuo A."/>
            <person name="Krutzmann J."/>
            <person name="Morin E."/>
            <person name="Arend M."/>
            <person name="Barry K.W."/>
            <person name="Binder M."/>
            <person name="Choi C."/>
            <person name="Clum A."/>
            <person name="Copeland A."/>
            <person name="Grisel N."/>
            <person name="Haridas S."/>
            <person name="Kipfer T."/>
            <person name="LaButti K."/>
            <person name="Lindquist E."/>
            <person name="Lipzen A."/>
            <person name="Maire R."/>
            <person name="Meier B."/>
            <person name="Mihaltcheva S."/>
            <person name="Molinier V."/>
            <person name="Murat C."/>
            <person name="Poggeler S."/>
            <person name="Quandt C.A."/>
            <person name="Sperisen C."/>
            <person name="Tritt A."/>
            <person name="Tisserant E."/>
            <person name="Crous P.W."/>
            <person name="Henrissat B."/>
            <person name="Nehls U."/>
            <person name="Egli S."/>
            <person name="Spatafora J.W."/>
            <person name="Grigoriev I.V."/>
            <person name="Martin F.M."/>
        </authorList>
    </citation>
    <scope>NUCLEOTIDE SEQUENCE [LARGE SCALE GENOMIC DNA]</scope>
    <source>
        <strain evidence="4 5">CBS 459.81</strain>
    </source>
</reference>
<organism evidence="4 5">
    <name type="scientific">Lepidopterella palustris CBS 459.81</name>
    <dbReference type="NCBI Taxonomy" id="1314670"/>
    <lineage>
        <taxon>Eukaryota</taxon>
        <taxon>Fungi</taxon>
        <taxon>Dikarya</taxon>
        <taxon>Ascomycota</taxon>
        <taxon>Pezizomycotina</taxon>
        <taxon>Dothideomycetes</taxon>
        <taxon>Pleosporomycetidae</taxon>
        <taxon>Mytilinidiales</taxon>
        <taxon>Argynnaceae</taxon>
        <taxon>Lepidopterella</taxon>
    </lineage>
</organism>
<dbReference type="FunFam" id="2.70.98.10:FF:000028">
    <property type="entry name" value="Alpha-1,2-mannosidase family protein (AFU_orthologue AFUA_5G10520)"/>
    <property type="match status" value="1"/>
</dbReference>
<dbReference type="Gene3D" id="2.70.98.10">
    <property type="match status" value="1"/>
</dbReference>
<dbReference type="GO" id="GO:0000224">
    <property type="term" value="F:peptide-N4-(N-acetyl-beta-glucosaminyl)asparagine amidase activity"/>
    <property type="evidence" value="ECO:0007669"/>
    <property type="project" value="TreeGrafter"/>
</dbReference>
<dbReference type="Pfam" id="PF17678">
    <property type="entry name" value="Glyco_hydro_92N"/>
    <property type="match status" value="1"/>
</dbReference>
<feature type="compositionally biased region" description="Basic and acidic residues" evidence="1">
    <location>
        <begin position="543"/>
        <end position="556"/>
    </location>
</feature>
<evidence type="ECO:0000259" key="3">
    <source>
        <dbReference type="Pfam" id="PF17678"/>
    </source>
</evidence>
<dbReference type="InterPro" id="IPR008928">
    <property type="entry name" value="6-hairpin_glycosidase_sf"/>
</dbReference>
<feature type="region of interest" description="Disordered" evidence="1">
    <location>
        <begin position="535"/>
        <end position="556"/>
    </location>
</feature>
<dbReference type="FunFam" id="1.20.1050.60:FF:000002">
    <property type="entry name" value="Glycosyl hydrolase family 92"/>
    <property type="match status" value="1"/>
</dbReference>
<sequence length="866" mass="95047">MPGDVQVKRASHINFPSGVQTEGMIRMNAITDMSDQICGTKTIVYAAKGHGAIAEHQEVNDSDDDIVWIVTRGGRNPSLGTQKVRERVESVLIDDIREYDESYAATVLQPLAYKELAEELVEVHRSVGEGTTGGGNMFPGVVASPFAMVKLGPDMSSGTTDAYSGYLSSGSFTGFSMMHESGTGGAPKYGVVSQMPVAGNVTNPLVDLSCPRASADQATVGYYKASLANGVVTELAASEHAGFYQYSFPQNNTNSIVVDVSHVLPSFRGLGWGQAYTNGSFSTFSDGHYEGSGTYNNGWNEAPDWTIYFCGRFGQTPRTMKTFTGTGTALGMYATQNGIWTSGSYRQGGVFTFAETNVTSQVGISFISSQKACKSLDNEIPTGTTLETLVYKAKTKWNSEVFSKVTISSTESSDQALLYSNLYGMHLIPSNRTDENPGWTSNEPYYDDIFTFWDLFRCSTSLMQILQPATYEEQIRSLIDIWRHDGWLPDARSSNYNGRTQGGSNADNILADAFVKGVRGAVNWEDGYLAMVTDAEKVPPNNRDPKAPDSSTKEGRGALPDWLEYGYITPTFSRAVTRAVEYSANDFGLYQVAKGLGKLADAEKYLNRSRNWRNHWDPDCTSNGQRGFVVPRLADGSFVEQDPLSCGGCYWGDAYYEALPWEYSMNAHHDVDTLIKYVGGVDLFIDRIELMFRGGMISGNSQFNHTIFNPGNEPSFTTPYLYNFVGRHDLSVKHSRYIAKTYYSSGTSGLPGNSDAGAMQTWILWNMLGLYPLTGQTTFLIGSPWFEEMNIDLGTGRRLRITTTGGNSNTAYYVQSLKVNGQPWDRAWVSWQDIFENGGTMDFILGASPVNWATGAPPPSPASDDQ</sequence>
<dbReference type="Gene3D" id="3.30.2080.10">
    <property type="entry name" value="GH92 mannosidase domain"/>
    <property type="match status" value="1"/>
</dbReference>
<keyword evidence="5" id="KW-1185">Reference proteome</keyword>
<accession>A0A8E2JIN3</accession>
<dbReference type="PANTHER" id="PTHR12143">
    <property type="entry name" value="PEPTIDE N-GLYCANASE PNGASE -RELATED"/>
    <property type="match status" value="1"/>
</dbReference>
<evidence type="ECO:0000256" key="1">
    <source>
        <dbReference type="SAM" id="MobiDB-lite"/>
    </source>
</evidence>
<dbReference type="InterPro" id="IPR050883">
    <property type="entry name" value="PNGase"/>
</dbReference>
<name>A0A8E2JIN3_9PEZI</name>
<dbReference type="InterPro" id="IPR005887">
    <property type="entry name" value="GH92_a_mannosidase_put"/>
</dbReference>
<dbReference type="Gene3D" id="1.20.1610.10">
    <property type="entry name" value="alpha-1,2-mannosidases domains"/>
    <property type="match status" value="1"/>
</dbReference>
<evidence type="ECO:0000313" key="4">
    <source>
        <dbReference type="EMBL" id="OCK83479.1"/>
    </source>
</evidence>
<keyword evidence="4" id="KW-0378">Hydrolase</keyword>
<feature type="domain" description="Glycosyl hydrolase family 92" evidence="2">
    <location>
        <begin position="371"/>
        <end position="846"/>
    </location>
</feature>
<dbReference type="InterPro" id="IPR014718">
    <property type="entry name" value="GH-type_carb-bd"/>
</dbReference>
<dbReference type="FunFam" id="3.30.2080.10:FF:000001">
    <property type="entry name" value="Alpha-1,2-mannosidase subfamily"/>
    <property type="match status" value="1"/>
</dbReference>
<dbReference type="AlphaFoldDB" id="A0A8E2JIN3"/>
<dbReference type="EMBL" id="KV744860">
    <property type="protein sequence ID" value="OCK83479.1"/>
    <property type="molecule type" value="Genomic_DNA"/>
</dbReference>
<dbReference type="GO" id="GO:0005634">
    <property type="term" value="C:nucleus"/>
    <property type="evidence" value="ECO:0007669"/>
    <property type="project" value="TreeGrafter"/>
</dbReference>
<dbReference type="InterPro" id="IPR041371">
    <property type="entry name" value="GH92_N"/>
</dbReference>
<dbReference type="Proteomes" id="UP000250266">
    <property type="component" value="Unassembled WGS sequence"/>
</dbReference>
<gene>
    <name evidence="4" type="ORF">K432DRAFT_423348</name>
</gene>
<dbReference type="GO" id="GO:0005829">
    <property type="term" value="C:cytosol"/>
    <property type="evidence" value="ECO:0007669"/>
    <property type="project" value="TreeGrafter"/>
</dbReference>
<dbReference type="SUPFAM" id="SSF48208">
    <property type="entry name" value="Six-hairpin glycosidases"/>
    <property type="match status" value="1"/>
</dbReference>